<dbReference type="EMBL" id="JAHWGI010000001">
    <property type="protein sequence ID" value="KAK3907140.1"/>
    <property type="molecule type" value="Genomic_DNA"/>
</dbReference>
<evidence type="ECO:0000313" key="1">
    <source>
        <dbReference type="EMBL" id="KAK3907140.1"/>
    </source>
</evidence>
<gene>
    <name evidence="1" type="ORF">KUF71_000060</name>
</gene>
<reference evidence="1" key="1">
    <citation type="submission" date="2021-07" db="EMBL/GenBank/DDBJ databases">
        <authorList>
            <person name="Catto M.A."/>
            <person name="Jacobson A."/>
            <person name="Kennedy G."/>
            <person name="Labadie P."/>
            <person name="Hunt B.G."/>
            <person name="Srinivasan R."/>
        </authorList>
    </citation>
    <scope>NUCLEOTIDE SEQUENCE</scope>
    <source>
        <strain evidence="1">PL_HMW_Pooled</strain>
        <tissue evidence="1">Head</tissue>
    </source>
</reference>
<comment type="caution">
    <text evidence="1">The sequence shown here is derived from an EMBL/GenBank/DDBJ whole genome shotgun (WGS) entry which is preliminary data.</text>
</comment>
<dbReference type="AlphaFoldDB" id="A0AAE1GSN0"/>
<feature type="non-terminal residue" evidence="1">
    <location>
        <position position="67"/>
    </location>
</feature>
<proteinExistence type="predicted"/>
<evidence type="ECO:0000313" key="2">
    <source>
        <dbReference type="Proteomes" id="UP001219518"/>
    </source>
</evidence>
<sequence>LGCWLGLAPDLAREQAGRGSAVKSSPIASRRGVGCMFAKAEFVKQRFRAKDFSNCDFALDFGDDSTV</sequence>
<reference evidence="1" key="2">
    <citation type="journal article" date="2023" name="BMC Genomics">
        <title>Pest status, molecular evolution, and epigenetic factors derived from the genome assembly of Frankliniella fusca, a thysanopteran phytovirus vector.</title>
        <authorList>
            <person name="Catto M.A."/>
            <person name="Labadie P.E."/>
            <person name="Jacobson A.L."/>
            <person name="Kennedy G.G."/>
            <person name="Srinivasan R."/>
            <person name="Hunt B.G."/>
        </authorList>
    </citation>
    <scope>NUCLEOTIDE SEQUENCE</scope>
    <source>
        <strain evidence="1">PL_HMW_Pooled</strain>
    </source>
</reference>
<organism evidence="1 2">
    <name type="scientific">Frankliniella fusca</name>
    <dbReference type="NCBI Taxonomy" id="407009"/>
    <lineage>
        <taxon>Eukaryota</taxon>
        <taxon>Metazoa</taxon>
        <taxon>Ecdysozoa</taxon>
        <taxon>Arthropoda</taxon>
        <taxon>Hexapoda</taxon>
        <taxon>Insecta</taxon>
        <taxon>Pterygota</taxon>
        <taxon>Neoptera</taxon>
        <taxon>Paraneoptera</taxon>
        <taxon>Thysanoptera</taxon>
        <taxon>Terebrantia</taxon>
        <taxon>Thripoidea</taxon>
        <taxon>Thripidae</taxon>
        <taxon>Frankliniella</taxon>
    </lineage>
</organism>
<protein>
    <submittedName>
        <fullName evidence="1">Protein FAM216A</fullName>
    </submittedName>
</protein>
<accession>A0AAE1GSN0</accession>
<keyword evidence="2" id="KW-1185">Reference proteome</keyword>
<dbReference type="Proteomes" id="UP001219518">
    <property type="component" value="Unassembled WGS sequence"/>
</dbReference>
<name>A0AAE1GSN0_9NEOP</name>